<dbReference type="RefSeq" id="WP_182532044.1">
    <property type="nucleotide sequence ID" value="NZ_JACGXL010000005.1"/>
</dbReference>
<name>A0A839FA58_9GAMM</name>
<evidence type="ECO:0000256" key="2">
    <source>
        <dbReference type="SAM" id="SignalP"/>
    </source>
</evidence>
<keyword evidence="2" id="KW-0732">Signal</keyword>
<feature type="signal peptide" evidence="2">
    <location>
        <begin position="1"/>
        <end position="25"/>
    </location>
</feature>
<feature type="transmembrane region" description="Helical" evidence="1">
    <location>
        <begin position="266"/>
        <end position="294"/>
    </location>
</feature>
<evidence type="ECO:0000256" key="1">
    <source>
        <dbReference type="SAM" id="Phobius"/>
    </source>
</evidence>
<keyword evidence="1" id="KW-0472">Membrane</keyword>
<dbReference type="Pfam" id="PF09935">
    <property type="entry name" value="DUF2167"/>
    <property type="match status" value="1"/>
</dbReference>
<evidence type="ECO:0000313" key="3">
    <source>
        <dbReference type="EMBL" id="MBA8889004.1"/>
    </source>
</evidence>
<feature type="chain" id="PRO_5032823679" evidence="2">
    <location>
        <begin position="26"/>
        <end position="302"/>
    </location>
</feature>
<reference evidence="3 4" key="1">
    <citation type="submission" date="2020-07" db="EMBL/GenBank/DDBJ databases">
        <title>Genomic Encyclopedia of Type Strains, Phase IV (KMG-V): Genome sequencing to study the core and pangenomes of soil and plant-associated prokaryotes.</title>
        <authorList>
            <person name="Whitman W."/>
        </authorList>
    </citation>
    <scope>NUCLEOTIDE SEQUENCE [LARGE SCALE GENOMIC DNA]</scope>
    <source>
        <strain evidence="3 4">RH2WT43</strain>
    </source>
</reference>
<dbReference type="AlphaFoldDB" id="A0A839FA58"/>
<protein>
    <submittedName>
        <fullName evidence="3">Putative membrane-anchored protein</fullName>
    </submittedName>
</protein>
<keyword evidence="1" id="KW-1133">Transmembrane helix</keyword>
<dbReference type="Proteomes" id="UP000550401">
    <property type="component" value="Unassembled WGS sequence"/>
</dbReference>
<evidence type="ECO:0000313" key="4">
    <source>
        <dbReference type="Proteomes" id="UP000550401"/>
    </source>
</evidence>
<proteinExistence type="predicted"/>
<keyword evidence="4" id="KW-1185">Reference proteome</keyword>
<dbReference type="InterPro" id="IPR018682">
    <property type="entry name" value="DUF2167_membr"/>
</dbReference>
<keyword evidence="1" id="KW-0812">Transmembrane</keyword>
<comment type="caution">
    <text evidence="3">The sequence shown here is derived from an EMBL/GenBank/DDBJ whole genome shotgun (WGS) entry which is preliminary data.</text>
</comment>
<gene>
    <name evidence="3" type="ORF">FHW12_003240</name>
</gene>
<dbReference type="EMBL" id="JACGXL010000005">
    <property type="protein sequence ID" value="MBA8889004.1"/>
    <property type="molecule type" value="Genomic_DNA"/>
</dbReference>
<accession>A0A839FA58</accession>
<sequence length="302" mass="32519">MRDSRWMRLAFLVFASCLSISPAFAEDAADDDTSSAPSPWQVASKAMQHGPQTIALGDQATLRLPQGYGFVPKREATELMEAMGNSADDNFIGLVFPPNAGDDDAEEWMVSIDYDPSGYIKDEDAQHWNADELLQNLKDGTEAANENRVRMGIPALEVTRWIEPPAYDAATQRLVWSVEGRDKGAAADADNTVNYNTYVLGREGYISLDLITSSSKIEAQKPIARNLLAAVAFNDGKRYADYNASTDKLAAYGLAALVGGVAAKKLGLLALAAAFLAKSFKLVAIAVVAAGAAIKKFFSRKA</sequence>
<organism evidence="3 4">
    <name type="scientific">Dokdonella fugitiva</name>
    <dbReference type="NCBI Taxonomy" id="328517"/>
    <lineage>
        <taxon>Bacteria</taxon>
        <taxon>Pseudomonadati</taxon>
        <taxon>Pseudomonadota</taxon>
        <taxon>Gammaproteobacteria</taxon>
        <taxon>Lysobacterales</taxon>
        <taxon>Rhodanobacteraceae</taxon>
        <taxon>Dokdonella</taxon>
    </lineage>
</organism>